<proteinExistence type="predicted"/>
<gene>
    <name evidence="2" type="ORF">SAMN04487818_115176</name>
</gene>
<name>A0A1H9XJC3_9PSEU</name>
<organism evidence="2 3">
    <name type="scientific">Actinokineospora terrae</name>
    <dbReference type="NCBI Taxonomy" id="155974"/>
    <lineage>
        <taxon>Bacteria</taxon>
        <taxon>Bacillati</taxon>
        <taxon>Actinomycetota</taxon>
        <taxon>Actinomycetes</taxon>
        <taxon>Pseudonocardiales</taxon>
        <taxon>Pseudonocardiaceae</taxon>
        <taxon>Actinokineospora</taxon>
    </lineage>
</organism>
<feature type="transmembrane region" description="Helical" evidence="1">
    <location>
        <begin position="47"/>
        <end position="66"/>
    </location>
</feature>
<accession>A0A1H9XJC3</accession>
<keyword evidence="3" id="KW-1185">Reference proteome</keyword>
<evidence type="ECO:0000313" key="3">
    <source>
        <dbReference type="Proteomes" id="UP000199051"/>
    </source>
</evidence>
<evidence type="ECO:0000256" key="1">
    <source>
        <dbReference type="SAM" id="Phobius"/>
    </source>
</evidence>
<dbReference type="RefSeq" id="WP_092785875.1">
    <property type="nucleotide sequence ID" value="NZ_FOGI01000015.1"/>
</dbReference>
<reference evidence="3" key="1">
    <citation type="submission" date="2016-10" db="EMBL/GenBank/DDBJ databases">
        <authorList>
            <person name="Varghese N."/>
            <person name="Submissions S."/>
        </authorList>
    </citation>
    <scope>NUCLEOTIDE SEQUENCE [LARGE SCALE GENOMIC DNA]</scope>
    <source>
        <strain evidence="3">DSM 44260</strain>
    </source>
</reference>
<dbReference type="AlphaFoldDB" id="A0A1H9XJC3"/>
<feature type="transmembrane region" description="Helical" evidence="1">
    <location>
        <begin position="22"/>
        <end position="41"/>
    </location>
</feature>
<keyword evidence="1" id="KW-1133">Transmembrane helix</keyword>
<dbReference type="EMBL" id="FOGI01000015">
    <property type="protein sequence ID" value="SES45907.1"/>
    <property type="molecule type" value="Genomic_DNA"/>
</dbReference>
<dbReference type="STRING" id="155974.SAMN04487818_115176"/>
<evidence type="ECO:0000313" key="2">
    <source>
        <dbReference type="EMBL" id="SES45907.1"/>
    </source>
</evidence>
<protein>
    <submittedName>
        <fullName evidence="2">PEP-CTERM protein-sorting domain-containing protein</fullName>
    </submittedName>
</protein>
<keyword evidence="1" id="KW-0472">Membrane</keyword>
<keyword evidence="1" id="KW-0812">Transmembrane</keyword>
<sequence>MPPGVGELFIAEVDHDAWRRPLVPWVIGGAVVTVTGLALLFVGWFGLPVALAGLAVVAAKVGGYVARRKRRSSPLMIDLAGVTLPTAQGPALLPWDTLRAVVVDGPTLRFRVRPSVTPTTPGVTGLHRRDAWPVASGPGLPLDTRLFTRDRDDIIAALRAYSHDSIRITD</sequence>
<dbReference type="Proteomes" id="UP000199051">
    <property type="component" value="Unassembled WGS sequence"/>
</dbReference>